<dbReference type="Proteomes" id="UP000002008">
    <property type="component" value="Chromosome"/>
</dbReference>
<dbReference type="STRING" id="324602.Caur_2650"/>
<dbReference type="EMBL" id="CP000909">
    <property type="protein sequence ID" value="ABY35856.1"/>
    <property type="molecule type" value="Genomic_DNA"/>
</dbReference>
<dbReference type="SMART" id="SM00240">
    <property type="entry name" value="FHA"/>
    <property type="match status" value="1"/>
</dbReference>
<dbReference type="InParanoid" id="A9WJF2"/>
<dbReference type="eggNOG" id="COG1716">
    <property type="taxonomic scope" value="Bacteria"/>
</dbReference>
<feature type="compositionally biased region" description="Pro residues" evidence="2">
    <location>
        <begin position="225"/>
        <end position="239"/>
    </location>
</feature>
<keyword evidence="5" id="KW-1185">Reference proteome</keyword>
<dbReference type="PROSITE" id="PS50006">
    <property type="entry name" value="FHA_DOMAIN"/>
    <property type="match status" value="1"/>
</dbReference>
<reference evidence="5" key="1">
    <citation type="journal article" date="2011" name="BMC Genomics">
        <title>Complete genome sequence of the filamentous anoxygenic phototrophic bacterium Chloroflexus aurantiacus.</title>
        <authorList>
            <person name="Tang K.H."/>
            <person name="Barry K."/>
            <person name="Chertkov O."/>
            <person name="Dalin E."/>
            <person name="Han C.S."/>
            <person name="Hauser L.J."/>
            <person name="Honchak B.M."/>
            <person name="Karbach L.E."/>
            <person name="Land M.L."/>
            <person name="Lapidus A."/>
            <person name="Larimer F.W."/>
            <person name="Mikhailova N."/>
            <person name="Pitluck S."/>
            <person name="Pierson B.K."/>
            <person name="Blankenship R.E."/>
        </authorList>
    </citation>
    <scope>NUCLEOTIDE SEQUENCE [LARGE SCALE GENOMIC DNA]</scope>
    <source>
        <strain evidence="5">ATCC 29366 / DSM 635 / J-10-fl</strain>
    </source>
</reference>
<evidence type="ECO:0000256" key="1">
    <source>
        <dbReference type="SAM" id="Coils"/>
    </source>
</evidence>
<protein>
    <submittedName>
        <fullName evidence="4">Forkhead-associated protein</fullName>
    </submittedName>
</protein>
<dbReference type="InterPro" id="IPR008984">
    <property type="entry name" value="SMAD_FHA_dom_sf"/>
</dbReference>
<dbReference type="SUPFAM" id="SSF49879">
    <property type="entry name" value="SMAD/FHA domain"/>
    <property type="match status" value="1"/>
</dbReference>
<dbReference type="AlphaFoldDB" id="A9WJF2"/>
<feature type="region of interest" description="Disordered" evidence="2">
    <location>
        <begin position="213"/>
        <end position="243"/>
    </location>
</feature>
<dbReference type="RefSeq" id="WP_012258509.1">
    <property type="nucleotide sequence ID" value="NC_010175.1"/>
</dbReference>
<feature type="compositionally biased region" description="Low complexity" evidence="2">
    <location>
        <begin position="214"/>
        <end position="224"/>
    </location>
</feature>
<dbReference type="InterPro" id="IPR000253">
    <property type="entry name" value="FHA_dom"/>
</dbReference>
<dbReference type="PATRIC" id="fig|324602.8.peg.2987"/>
<organism evidence="4 5">
    <name type="scientific">Chloroflexus aurantiacus (strain ATCC 29366 / DSM 635 / J-10-fl)</name>
    <dbReference type="NCBI Taxonomy" id="324602"/>
    <lineage>
        <taxon>Bacteria</taxon>
        <taxon>Bacillati</taxon>
        <taxon>Chloroflexota</taxon>
        <taxon>Chloroflexia</taxon>
        <taxon>Chloroflexales</taxon>
        <taxon>Chloroflexineae</taxon>
        <taxon>Chloroflexaceae</taxon>
        <taxon>Chloroflexus</taxon>
    </lineage>
</organism>
<evidence type="ECO:0000313" key="4">
    <source>
        <dbReference type="EMBL" id="ABY35856.1"/>
    </source>
</evidence>
<accession>A9WJF2</accession>
<dbReference type="EnsemblBacteria" id="ABY35856">
    <property type="protein sequence ID" value="ABY35856"/>
    <property type="gene ID" value="Caur_2650"/>
</dbReference>
<feature type="coiled-coil region" evidence="1">
    <location>
        <begin position="249"/>
        <end position="276"/>
    </location>
</feature>
<gene>
    <name evidence="4" type="ordered locus">Caur_2650</name>
</gene>
<name>A9WJF2_CHLAA</name>
<feature type="domain" description="FHA" evidence="3">
    <location>
        <begin position="425"/>
        <end position="484"/>
    </location>
</feature>
<dbReference type="PANTHER" id="PTHR42746">
    <property type="entry name" value="DIADENOSINE 5',5'''-P1,P4-TETRAPHOSPHATE PHOSPHORYLASE"/>
    <property type="match status" value="1"/>
</dbReference>
<dbReference type="Pfam" id="PF12773">
    <property type="entry name" value="DZR"/>
    <property type="match status" value="1"/>
</dbReference>
<dbReference type="CDD" id="cd00060">
    <property type="entry name" value="FHA"/>
    <property type="match status" value="1"/>
</dbReference>
<dbReference type="PANTHER" id="PTHR42746:SF2">
    <property type="entry name" value="DIADENOSINE 5',5'''-P1,P4-TETRAPHOSPHATE PHOSPHORYLASE 2-RELATED"/>
    <property type="match status" value="1"/>
</dbReference>
<proteinExistence type="predicted"/>
<dbReference type="KEGG" id="cau:Caur_2650"/>
<dbReference type="HOGENOM" id="CLU_532869_0_0_0"/>
<evidence type="ECO:0000259" key="3">
    <source>
        <dbReference type="PROSITE" id="PS50006"/>
    </source>
</evidence>
<feature type="coiled-coil region" evidence="1">
    <location>
        <begin position="319"/>
        <end position="376"/>
    </location>
</feature>
<dbReference type="Pfam" id="PF00498">
    <property type="entry name" value="FHA"/>
    <property type="match status" value="1"/>
</dbReference>
<dbReference type="InterPro" id="IPR053364">
    <property type="entry name" value="Fork-head_TF_regulator"/>
</dbReference>
<dbReference type="Gene3D" id="2.60.200.20">
    <property type="match status" value="1"/>
</dbReference>
<dbReference type="InterPro" id="IPR025874">
    <property type="entry name" value="DZR"/>
</dbReference>
<sequence length="511" mass="51637">MIICPSCGAQNDPTNRFCDQCGRRLAEPTSSSVPLMVSPDQPTALAPSCPACGATVLPGERFCSICGADLMTTPPVPAAGNDQATLIAPPAGPTAADAPTVIAPPPAANEPTIIAPPPVAPAEPPTAADAPTVIAPPPTANEPTIISPPPAAPAGPSAADAPTVIAPTANEPTIIAPPPAAPAGPTAADAPTVFAPSPVVEGPTIVELPSAADAEPPVTETPAVVTPPPDAPAEPPHPPVAQMSSAPVVADISAERARLEALLAAHQETVAQYEQMAARYPAGSVPAFILAGLDAARAELAKTEAELAALPSGPDPAEIARLEGLLTAHRETVAQYEQMAARYPAGSVPAFILAGLDAARAELAKTEAELAALLGNAPTPAPAAVAHPAAPTPIGTPVSILPAPEACLVLADGSEITLAPGRSEYIIGREDPVSNIFPEIDLTPYGGELGGVSRQHAKIVHIGNQWSIVDLNSTNHTRVNGQRIEPQTPTPISDGTKLQFGRLVATFHVKS</sequence>
<keyword evidence="1" id="KW-0175">Coiled coil</keyword>
<evidence type="ECO:0000313" key="5">
    <source>
        <dbReference type="Proteomes" id="UP000002008"/>
    </source>
</evidence>
<evidence type="ECO:0000256" key="2">
    <source>
        <dbReference type="SAM" id="MobiDB-lite"/>
    </source>
</evidence>